<sequence>VLNVVLILFTVQVARKLDLENSDSIIYVRTGYIVVQTFVLSICYYLATKIKKVNDRTPLKYVEPGKSFIGEPPKPVETTNCDYDLGKLQELLKQTFVGIALMTVLHFWFEFTQPLFIQSILPLKILYENPLVQIHLFGKPAEGDLKRPFKTAGLLGNLVESQQPQTDKASIKKAIKASKAG</sequence>
<dbReference type="Proteomes" id="UP000789860">
    <property type="component" value="Unassembled WGS sequence"/>
</dbReference>
<keyword evidence="2" id="KW-1185">Reference proteome</keyword>
<proteinExistence type="predicted"/>
<organism evidence="1 2">
    <name type="scientific">Scutellospora calospora</name>
    <dbReference type="NCBI Taxonomy" id="85575"/>
    <lineage>
        <taxon>Eukaryota</taxon>
        <taxon>Fungi</taxon>
        <taxon>Fungi incertae sedis</taxon>
        <taxon>Mucoromycota</taxon>
        <taxon>Glomeromycotina</taxon>
        <taxon>Glomeromycetes</taxon>
        <taxon>Diversisporales</taxon>
        <taxon>Gigasporaceae</taxon>
        <taxon>Scutellospora</taxon>
    </lineage>
</organism>
<gene>
    <name evidence="1" type="ORF">SCALOS_LOCUS3477</name>
</gene>
<accession>A0ACA9L207</accession>
<feature type="non-terminal residue" evidence="1">
    <location>
        <position position="1"/>
    </location>
</feature>
<evidence type="ECO:0000313" key="1">
    <source>
        <dbReference type="EMBL" id="CAG8506593.1"/>
    </source>
</evidence>
<reference evidence="1" key="1">
    <citation type="submission" date="2021-06" db="EMBL/GenBank/DDBJ databases">
        <authorList>
            <person name="Kallberg Y."/>
            <person name="Tangrot J."/>
            <person name="Rosling A."/>
        </authorList>
    </citation>
    <scope>NUCLEOTIDE SEQUENCE</scope>
    <source>
        <strain evidence="1">AU212A</strain>
    </source>
</reference>
<protein>
    <submittedName>
        <fullName evidence="1">527_t:CDS:1</fullName>
    </submittedName>
</protein>
<comment type="caution">
    <text evidence="1">The sequence shown here is derived from an EMBL/GenBank/DDBJ whole genome shotgun (WGS) entry which is preliminary data.</text>
</comment>
<name>A0ACA9L207_9GLOM</name>
<dbReference type="EMBL" id="CAJVPM010003852">
    <property type="protein sequence ID" value="CAG8506593.1"/>
    <property type="molecule type" value="Genomic_DNA"/>
</dbReference>
<evidence type="ECO:0000313" key="2">
    <source>
        <dbReference type="Proteomes" id="UP000789860"/>
    </source>
</evidence>